<dbReference type="SMART" id="SM00822">
    <property type="entry name" value="PKS_KR"/>
    <property type="match status" value="1"/>
</dbReference>
<dbReference type="Proteomes" id="UP000037179">
    <property type="component" value="Unassembled WGS sequence"/>
</dbReference>
<dbReference type="InterPro" id="IPR057326">
    <property type="entry name" value="KR_dom"/>
</dbReference>
<keyword evidence="2 4" id="KW-0560">Oxidoreductase</keyword>
<dbReference type="GeneID" id="93376559"/>
<evidence type="ECO:0000259" key="3">
    <source>
        <dbReference type="SMART" id="SM00822"/>
    </source>
</evidence>
<reference evidence="4 7" key="3">
    <citation type="submission" date="2016-10" db="EMBL/GenBank/DDBJ databases">
        <title>Genome sequence of Nocardia seriolae strain EM150506, isolated from Anguila japonica.</title>
        <authorList>
            <person name="Han H.-J."/>
        </authorList>
    </citation>
    <scope>NUCLEOTIDE SEQUENCE [LARGE SCALE GENOMIC DNA]</scope>
    <source>
        <strain evidence="4 7">EM150506</strain>
    </source>
</reference>
<reference evidence="6" key="1">
    <citation type="submission" date="2015-07" db="EMBL/GenBank/DDBJ databases">
        <title>Nocardia seriolae U-1 whole genome shotgun sequence.</title>
        <authorList>
            <person name="Imajoh M."/>
            <person name="Fukumoto Y."/>
            <person name="Sukeda M."/>
            <person name="Yamane J."/>
            <person name="Yamasaki K."/>
            <person name="Shimizu M."/>
            <person name="Ohnishi K."/>
            <person name="Oshima S."/>
        </authorList>
    </citation>
    <scope>NUCLEOTIDE SEQUENCE [LARGE SCALE GENOMIC DNA]</scope>
    <source>
        <strain evidence="6">U-1</strain>
    </source>
</reference>
<dbReference type="Pfam" id="PF13561">
    <property type="entry name" value="adh_short_C2"/>
    <property type="match status" value="1"/>
</dbReference>
<evidence type="ECO:0000256" key="2">
    <source>
        <dbReference type="ARBA" id="ARBA00023002"/>
    </source>
</evidence>
<evidence type="ECO:0000256" key="1">
    <source>
        <dbReference type="ARBA" id="ARBA00006484"/>
    </source>
</evidence>
<name>A0ABC8B1D2_9NOCA</name>
<dbReference type="PRINTS" id="PR00081">
    <property type="entry name" value="GDHRDH"/>
</dbReference>
<organism evidence="4 7">
    <name type="scientific">Nocardia seriolae</name>
    <dbReference type="NCBI Taxonomy" id="37332"/>
    <lineage>
        <taxon>Bacteria</taxon>
        <taxon>Bacillati</taxon>
        <taxon>Actinomycetota</taxon>
        <taxon>Actinomycetes</taxon>
        <taxon>Mycobacteriales</taxon>
        <taxon>Nocardiaceae</taxon>
        <taxon>Nocardia</taxon>
    </lineage>
</organism>
<dbReference type="PANTHER" id="PTHR43477">
    <property type="entry name" value="DIHYDROANTICAPSIN 7-DEHYDROGENASE"/>
    <property type="match status" value="1"/>
</dbReference>
<dbReference type="KEGG" id="nsr:NS506_06055"/>
<dbReference type="Proteomes" id="UP000180166">
    <property type="component" value="Chromosome"/>
</dbReference>
<evidence type="ECO:0000313" key="7">
    <source>
        <dbReference type="Proteomes" id="UP000180166"/>
    </source>
</evidence>
<dbReference type="EC" id="1.1.1.100" evidence="4"/>
<protein>
    <submittedName>
        <fullName evidence="4">3-oxoacyl-[acyl-carrier-protein] reductase</fullName>
        <ecNumber evidence="4">1.1.1.100</ecNumber>
    </submittedName>
    <submittedName>
        <fullName evidence="5">Short-chain dehydrogenase</fullName>
    </submittedName>
</protein>
<dbReference type="GO" id="GO:0004316">
    <property type="term" value="F:3-oxoacyl-[acyl-carrier-protein] reductase (NADPH) activity"/>
    <property type="evidence" value="ECO:0007669"/>
    <property type="project" value="UniProtKB-EC"/>
</dbReference>
<dbReference type="EMBL" id="CP017839">
    <property type="protein sequence ID" value="APB00092.1"/>
    <property type="molecule type" value="Genomic_DNA"/>
</dbReference>
<evidence type="ECO:0000313" key="6">
    <source>
        <dbReference type="Proteomes" id="UP000037179"/>
    </source>
</evidence>
<accession>A0ABC8B1D2</accession>
<dbReference type="RefSeq" id="WP_155239769.1">
    <property type="nucleotide sequence ID" value="NZ_AP017900.1"/>
</dbReference>
<feature type="domain" description="Ketoreductase" evidence="3">
    <location>
        <begin position="18"/>
        <end position="178"/>
    </location>
</feature>
<dbReference type="AlphaFoldDB" id="A0ABC8B1D2"/>
<reference evidence="5 6" key="2">
    <citation type="journal article" date="2016" name="Genome Announc.">
        <title>Draft Genome Sequence of Erythromycin- and Oxytetracycline-Sensitive Nocardia seriolae Strain U-1 (NBRC 110359).</title>
        <authorList>
            <person name="Imajoh M."/>
            <person name="Sukeda M."/>
            <person name="Shimizu M."/>
            <person name="Yamane J."/>
            <person name="Ohnishi K."/>
            <person name="Oshima S."/>
        </authorList>
    </citation>
    <scope>NUCLEOTIDE SEQUENCE [LARGE SCALE GENOMIC DNA]</scope>
    <source>
        <strain evidence="5 6">U-1</strain>
    </source>
</reference>
<sequence>MTTLQSNTTSNDVTLQNKTMVIIGGGSGIAGQLAEDAKAAGAQVILVGRPEVDLGDEVTIAALADRVGELDYLVTLASDPANGPVTSLDRDAVHAAFDAKVIGPLLLAKHFAARFRPGGAMLLFSGVVAWRPTPGRAVMAAANAAAATLAAALAVELGPVRVNAISPGIVDSGAWDGPAKADLFAKAAAANPARRVGTPSDISAAALLTLTNPFLTGATLHVDGGGRWA</sequence>
<comment type="similarity">
    <text evidence="1">Belongs to the short-chain dehydrogenases/reductases (SDR) family.</text>
</comment>
<evidence type="ECO:0000313" key="5">
    <source>
        <dbReference type="EMBL" id="GAP31043.1"/>
    </source>
</evidence>
<gene>
    <name evidence="4" type="ORF">NS506_06055</name>
    <name evidence="5" type="ORF">NSK11_contig00102-0002</name>
</gene>
<keyword evidence="6" id="KW-1185">Reference proteome</keyword>
<dbReference type="PANTHER" id="PTHR43477:SF1">
    <property type="entry name" value="DIHYDROANTICAPSIN 7-DEHYDROGENASE"/>
    <property type="match status" value="1"/>
</dbReference>
<dbReference type="InterPro" id="IPR002347">
    <property type="entry name" value="SDR_fam"/>
</dbReference>
<dbReference type="InterPro" id="IPR036291">
    <property type="entry name" value="NAD(P)-bd_dom_sf"/>
</dbReference>
<dbReference type="InterPro" id="IPR051122">
    <property type="entry name" value="SDR_DHRS6-like"/>
</dbReference>
<dbReference type="EMBL" id="BBYQ01000102">
    <property type="protein sequence ID" value="GAP31043.1"/>
    <property type="molecule type" value="Genomic_DNA"/>
</dbReference>
<evidence type="ECO:0000313" key="4">
    <source>
        <dbReference type="EMBL" id="APB00092.1"/>
    </source>
</evidence>
<proteinExistence type="inferred from homology"/>
<dbReference type="SUPFAM" id="SSF51735">
    <property type="entry name" value="NAD(P)-binding Rossmann-fold domains"/>
    <property type="match status" value="1"/>
</dbReference>
<dbReference type="Gene3D" id="3.40.50.720">
    <property type="entry name" value="NAD(P)-binding Rossmann-like Domain"/>
    <property type="match status" value="1"/>
</dbReference>